<evidence type="ECO:0000256" key="4">
    <source>
        <dbReference type="SAM" id="MobiDB-lite"/>
    </source>
</evidence>
<feature type="transmembrane region" description="Helical" evidence="5">
    <location>
        <begin position="111"/>
        <end position="131"/>
    </location>
</feature>
<dbReference type="InterPro" id="IPR019734">
    <property type="entry name" value="TPR_rpt"/>
</dbReference>
<evidence type="ECO:0000256" key="5">
    <source>
        <dbReference type="SAM" id="Phobius"/>
    </source>
</evidence>
<feature type="transmembrane region" description="Helical" evidence="5">
    <location>
        <begin position="405"/>
        <end position="423"/>
    </location>
</feature>
<feature type="repeat" description="TPR" evidence="3">
    <location>
        <begin position="481"/>
        <end position="514"/>
    </location>
</feature>
<gene>
    <name evidence="7" type="ORF">SAMN05421753_10578</name>
</gene>
<keyword evidence="5" id="KW-0812">Transmembrane</keyword>
<protein>
    <submittedName>
        <fullName evidence="7">Tetratricopeptide repeat-containing protein</fullName>
    </submittedName>
</protein>
<sequence>MLQTIEPSIAAVDAAAAELKMPSQSDKAFFRKAWPFLVLALLTVAAYLGTFRNDFVDYDDDRYLTANPVVQRGLSLRGVWYAFTTFDTGNWIPLTWLSFELDASLFGLHPAGFHGVNLLLHTINVLLLYVWLKRLSISTGCSLAAAAIFAVHPLHVESVAWMSERKDVLSTLFLLLVVLQYQRFAERPNRQRYLLALGFFLLGLLAKPMLITVPALLFLLDFWPLRRCQDWTLDRVQRSVPAVSLRQLCLEKLPFALLATALLVVTFFAQRSDLSFVDTRVHPWPARLANAVCSGAWYLEKTFWPTSLCIYYPLDFGNIDTLQVAWSAGLLGLITLAAIGFARQQPGMLFGWLWFVVSLAPVIGLVQIGAQAHADRYTYVPHLGLCVALGFAAMSLLARWPRTKIFQAVGACTIVVVCSILTFRQVDTWRDSRTLWTHANETAPDNWMALFHLSIDRLQARQPATARELIQQSIEIQPGNPDTRAILGKTYLNEQRWDEARQVFLENLSQLPRHRDSLIGMAVVCHACREYRDAEGYLLVARDVDPINSYVLMQLGLLYAQAEKTDAALEQFDAVLRLVPRNIAALKAAGQVLARAGRTDAAIVRFQAALKVLPQDPESHVALARLFDAQGDLSSSERHADAARRLTTTKPRSKIVQTSGVMGQ</sequence>
<accession>A0A1I3F461</accession>
<keyword evidence="5" id="KW-0472">Membrane</keyword>
<feature type="domain" description="Glycosyltransferase RgtA/B/C/D-like" evidence="6">
    <location>
        <begin position="103"/>
        <end position="220"/>
    </location>
</feature>
<evidence type="ECO:0000313" key="8">
    <source>
        <dbReference type="Proteomes" id="UP000199518"/>
    </source>
</evidence>
<dbReference type="RefSeq" id="WP_175517248.1">
    <property type="nucleotide sequence ID" value="NZ_FOQD01000005.1"/>
</dbReference>
<keyword evidence="8" id="KW-1185">Reference proteome</keyword>
<dbReference type="Pfam" id="PF13231">
    <property type="entry name" value="PMT_2"/>
    <property type="match status" value="1"/>
</dbReference>
<dbReference type="InterPro" id="IPR052346">
    <property type="entry name" value="O-mannosyl-transferase_TMTC"/>
</dbReference>
<name>A0A1I3F461_9PLAN</name>
<dbReference type="STRING" id="1576369.SAMN05421753_10578"/>
<dbReference type="EMBL" id="FOQD01000005">
    <property type="protein sequence ID" value="SFI06025.1"/>
    <property type="molecule type" value="Genomic_DNA"/>
</dbReference>
<dbReference type="Proteomes" id="UP000199518">
    <property type="component" value="Unassembled WGS sequence"/>
</dbReference>
<dbReference type="PANTHER" id="PTHR44227:SF3">
    <property type="entry name" value="PROTEIN O-MANNOSYL-TRANSFERASE TMTC4"/>
    <property type="match status" value="1"/>
</dbReference>
<feature type="transmembrane region" description="Helical" evidence="5">
    <location>
        <begin position="33"/>
        <end position="51"/>
    </location>
</feature>
<dbReference type="PANTHER" id="PTHR44227">
    <property type="match status" value="1"/>
</dbReference>
<feature type="repeat" description="TPR" evidence="3">
    <location>
        <begin position="583"/>
        <end position="616"/>
    </location>
</feature>
<keyword evidence="2 3" id="KW-0802">TPR repeat</keyword>
<dbReference type="PROSITE" id="PS50005">
    <property type="entry name" value="TPR"/>
    <property type="match status" value="3"/>
</dbReference>
<evidence type="ECO:0000256" key="3">
    <source>
        <dbReference type="PROSITE-ProRule" id="PRU00339"/>
    </source>
</evidence>
<feature type="transmembrane region" description="Helical" evidence="5">
    <location>
        <begin position="349"/>
        <end position="368"/>
    </location>
</feature>
<feature type="region of interest" description="Disordered" evidence="4">
    <location>
        <begin position="641"/>
        <end position="664"/>
    </location>
</feature>
<dbReference type="InterPro" id="IPR038731">
    <property type="entry name" value="RgtA/B/C-like"/>
</dbReference>
<evidence type="ECO:0000256" key="2">
    <source>
        <dbReference type="ARBA" id="ARBA00022803"/>
    </source>
</evidence>
<evidence type="ECO:0000313" key="7">
    <source>
        <dbReference type="EMBL" id="SFI06025.1"/>
    </source>
</evidence>
<feature type="repeat" description="TPR" evidence="3">
    <location>
        <begin position="549"/>
        <end position="582"/>
    </location>
</feature>
<dbReference type="SMART" id="SM00028">
    <property type="entry name" value="TPR"/>
    <property type="match status" value="6"/>
</dbReference>
<keyword evidence="5" id="KW-1133">Transmembrane helix</keyword>
<feature type="compositionally biased region" description="Polar residues" evidence="4">
    <location>
        <begin position="646"/>
        <end position="664"/>
    </location>
</feature>
<evidence type="ECO:0000256" key="1">
    <source>
        <dbReference type="ARBA" id="ARBA00022737"/>
    </source>
</evidence>
<dbReference type="Pfam" id="PF14559">
    <property type="entry name" value="TPR_19"/>
    <property type="match status" value="2"/>
</dbReference>
<reference evidence="8" key="1">
    <citation type="submission" date="2016-10" db="EMBL/GenBank/DDBJ databases">
        <authorList>
            <person name="Varghese N."/>
            <person name="Submissions S."/>
        </authorList>
    </citation>
    <scope>NUCLEOTIDE SEQUENCE [LARGE SCALE GENOMIC DNA]</scope>
    <source>
        <strain evidence="8">DSM 26348</strain>
    </source>
</reference>
<dbReference type="AlphaFoldDB" id="A0A1I3F461"/>
<dbReference type="Gene3D" id="1.25.40.10">
    <property type="entry name" value="Tetratricopeptide repeat domain"/>
    <property type="match status" value="1"/>
</dbReference>
<dbReference type="InterPro" id="IPR011990">
    <property type="entry name" value="TPR-like_helical_dom_sf"/>
</dbReference>
<evidence type="ECO:0000259" key="6">
    <source>
        <dbReference type="Pfam" id="PF13231"/>
    </source>
</evidence>
<feature type="transmembrane region" description="Helical" evidence="5">
    <location>
        <begin position="324"/>
        <end position="342"/>
    </location>
</feature>
<proteinExistence type="predicted"/>
<feature type="transmembrane region" description="Helical" evidence="5">
    <location>
        <begin position="196"/>
        <end position="220"/>
    </location>
</feature>
<keyword evidence="1" id="KW-0677">Repeat</keyword>
<feature type="transmembrane region" description="Helical" evidence="5">
    <location>
        <begin position="380"/>
        <end position="398"/>
    </location>
</feature>
<dbReference type="SUPFAM" id="SSF48452">
    <property type="entry name" value="TPR-like"/>
    <property type="match status" value="1"/>
</dbReference>
<organism evidence="7 8">
    <name type="scientific">Planctomicrobium piriforme</name>
    <dbReference type="NCBI Taxonomy" id="1576369"/>
    <lineage>
        <taxon>Bacteria</taxon>
        <taxon>Pseudomonadati</taxon>
        <taxon>Planctomycetota</taxon>
        <taxon>Planctomycetia</taxon>
        <taxon>Planctomycetales</taxon>
        <taxon>Planctomycetaceae</taxon>
        <taxon>Planctomicrobium</taxon>
    </lineage>
</organism>
<feature type="transmembrane region" description="Helical" evidence="5">
    <location>
        <begin position="78"/>
        <end position="99"/>
    </location>
</feature>